<accession>A0A1I4F0I1</accession>
<dbReference type="InterPro" id="IPR045095">
    <property type="entry name" value="ACDP"/>
</dbReference>
<dbReference type="STRING" id="52441.SAMN05216302_103146"/>
<dbReference type="Pfam" id="PF01595">
    <property type="entry name" value="CNNM"/>
    <property type="match status" value="1"/>
</dbReference>
<evidence type="ECO:0000256" key="2">
    <source>
        <dbReference type="SAM" id="Phobius"/>
    </source>
</evidence>
<keyword evidence="1 2" id="KW-0472">Membrane</keyword>
<keyword evidence="5" id="KW-1185">Reference proteome</keyword>
<proteinExistence type="predicted"/>
<name>A0A1I4F0I1_9PROT</name>
<evidence type="ECO:0000313" key="5">
    <source>
        <dbReference type="Proteomes" id="UP000199533"/>
    </source>
</evidence>
<feature type="transmembrane region" description="Helical" evidence="2">
    <location>
        <begin position="118"/>
        <end position="137"/>
    </location>
</feature>
<evidence type="ECO:0000259" key="3">
    <source>
        <dbReference type="PROSITE" id="PS51846"/>
    </source>
</evidence>
<dbReference type="PANTHER" id="PTHR12064:SF94">
    <property type="entry name" value="UNEXTENDED PROTEIN"/>
    <property type="match status" value="1"/>
</dbReference>
<feature type="domain" description="CNNM transmembrane" evidence="3">
    <location>
        <begin position="3"/>
        <end position="180"/>
    </location>
</feature>
<dbReference type="PROSITE" id="PS51846">
    <property type="entry name" value="CNNM"/>
    <property type="match status" value="1"/>
</dbReference>
<evidence type="ECO:0000256" key="1">
    <source>
        <dbReference type="PROSITE-ProRule" id="PRU01193"/>
    </source>
</evidence>
<feature type="transmembrane region" description="Helical" evidence="2">
    <location>
        <begin position="12"/>
        <end position="34"/>
    </location>
</feature>
<dbReference type="GO" id="GO:0010960">
    <property type="term" value="P:magnesium ion homeostasis"/>
    <property type="evidence" value="ECO:0007669"/>
    <property type="project" value="InterPro"/>
</dbReference>
<dbReference type="PANTHER" id="PTHR12064">
    <property type="entry name" value="METAL TRANSPORTER CNNM"/>
    <property type="match status" value="1"/>
</dbReference>
<keyword evidence="1 2" id="KW-1133">Transmembrane helix</keyword>
<dbReference type="InterPro" id="IPR002550">
    <property type="entry name" value="CNNM"/>
</dbReference>
<feature type="transmembrane region" description="Helical" evidence="2">
    <location>
        <begin position="87"/>
        <end position="106"/>
    </location>
</feature>
<dbReference type="RefSeq" id="WP_211753457.1">
    <property type="nucleotide sequence ID" value="NZ_FOSP01000031.1"/>
</dbReference>
<protein>
    <submittedName>
        <fullName evidence="4">Hemolysin, contains CBS domains</fullName>
    </submittedName>
</protein>
<organism evidence="4 5">
    <name type="scientific">Nitrosomonas aestuarii</name>
    <dbReference type="NCBI Taxonomy" id="52441"/>
    <lineage>
        <taxon>Bacteria</taxon>
        <taxon>Pseudomonadati</taxon>
        <taxon>Pseudomonadota</taxon>
        <taxon>Betaproteobacteria</taxon>
        <taxon>Nitrosomonadales</taxon>
        <taxon>Nitrosomonadaceae</taxon>
        <taxon>Nitrosomonas</taxon>
    </lineage>
</organism>
<dbReference type="AlphaFoldDB" id="A0A1I4F0I1"/>
<evidence type="ECO:0000313" key="4">
    <source>
        <dbReference type="EMBL" id="SFL10327.1"/>
    </source>
</evidence>
<gene>
    <name evidence="4" type="ORF">SAMN05216302_103146</name>
</gene>
<dbReference type="EMBL" id="FOSP01000031">
    <property type="protein sequence ID" value="SFL10327.1"/>
    <property type="molecule type" value="Genomic_DNA"/>
</dbReference>
<dbReference type="GO" id="GO:0016020">
    <property type="term" value="C:membrane"/>
    <property type="evidence" value="ECO:0007669"/>
    <property type="project" value="UniProtKB-UniRule"/>
</dbReference>
<keyword evidence="1 2" id="KW-0812">Transmembrane</keyword>
<dbReference type="Proteomes" id="UP000199533">
    <property type="component" value="Unassembled WGS sequence"/>
</dbReference>
<reference evidence="5" key="1">
    <citation type="submission" date="2016-10" db="EMBL/GenBank/DDBJ databases">
        <authorList>
            <person name="Varghese N."/>
            <person name="Submissions S."/>
        </authorList>
    </citation>
    <scope>NUCLEOTIDE SEQUENCE [LARGE SCALE GENOMIC DNA]</scope>
    <source>
        <strain evidence="5">Nm69</strain>
    </source>
</reference>
<sequence>MSVLPIDTLIWIGILFCISQSAMFSGLNLALLGISRLHLEVDVSAGNTDAAKILILRKDFNFLLATILWGNVGINVLLTLLSNSVMAGVAAFFFSTILITFAGEIFPQAYFSRHAMRMGALLAPLIRIYQVILFPVAKPSAMMLDWWLGKESIPYFRERDLRTLIRKHIEAEESDVERLEGIGALNFLALDDISVTQEGEHVDPDSIISLPSKDGRLIFPQFERRALDPFLLEINRSGKKWIILIDEYDQPRMVLNANAFLREALFGSGPVNPYVYCHRPIIVKDPNTLLGKILSRLQVNPKSMVDDVVDDDLILIWSDEKRVITGADILGRLLRGITKRDIIK</sequence>
<feature type="transmembrane region" description="Helical" evidence="2">
    <location>
        <begin position="62"/>
        <end position="81"/>
    </location>
</feature>